<name>X0VTB0_9ZZZZ</name>
<evidence type="ECO:0000259" key="1">
    <source>
        <dbReference type="SMART" id="SM00481"/>
    </source>
</evidence>
<dbReference type="Gene3D" id="3.20.20.140">
    <property type="entry name" value="Metal-dependent hydrolases"/>
    <property type="match status" value="1"/>
</dbReference>
<dbReference type="PANTHER" id="PTHR36928:SF1">
    <property type="entry name" value="PHOSPHATASE YCDX-RELATED"/>
    <property type="match status" value="1"/>
</dbReference>
<gene>
    <name evidence="2" type="ORF">S01H1_34453</name>
</gene>
<dbReference type="GO" id="GO:0008270">
    <property type="term" value="F:zinc ion binding"/>
    <property type="evidence" value="ECO:0007669"/>
    <property type="project" value="TreeGrafter"/>
</dbReference>
<dbReference type="Pfam" id="PF02811">
    <property type="entry name" value="PHP"/>
    <property type="match status" value="1"/>
</dbReference>
<comment type="caution">
    <text evidence="2">The sequence shown here is derived from an EMBL/GenBank/DDBJ whole genome shotgun (WGS) entry which is preliminary data.</text>
</comment>
<sequence length="219" mass="23527">MIDLHTHTLFSDGALSIAELVRRAEVAGCRGLVISDHVDASVLDFVVSRLAKQAPRLTKLSKVMVVPGCELTHCPPKVIGELTEEARRLGAKLVTVHGETIVEPVAEGTNRAAIEARVDLLAHPGLISDEDAKLAAERGVCLEVSGRKGHCLTNGHVVKLARKYGARLYFGSDTHAPEDIVGRAQAERICRGAGLTDEEVAEMFVGAEELVRRVLSAQN</sequence>
<reference evidence="2" key="1">
    <citation type="journal article" date="2014" name="Front. Microbiol.">
        <title>High frequency of phylogenetically diverse reductive dehalogenase-homologous genes in deep subseafloor sedimentary metagenomes.</title>
        <authorList>
            <person name="Kawai M."/>
            <person name="Futagami T."/>
            <person name="Toyoda A."/>
            <person name="Takaki Y."/>
            <person name="Nishi S."/>
            <person name="Hori S."/>
            <person name="Arai W."/>
            <person name="Tsubouchi T."/>
            <person name="Morono Y."/>
            <person name="Uchiyama I."/>
            <person name="Ito T."/>
            <person name="Fujiyama A."/>
            <person name="Inagaki F."/>
            <person name="Takami H."/>
        </authorList>
    </citation>
    <scope>NUCLEOTIDE SEQUENCE</scope>
    <source>
        <strain evidence="2">Expedition CK06-06</strain>
    </source>
</reference>
<dbReference type="PANTHER" id="PTHR36928">
    <property type="entry name" value="PHOSPHATASE YCDX-RELATED"/>
    <property type="match status" value="1"/>
</dbReference>
<dbReference type="InterPro" id="IPR004013">
    <property type="entry name" value="PHP_dom"/>
</dbReference>
<protein>
    <recommendedName>
        <fullName evidence="1">Polymerase/histidinol phosphatase N-terminal domain-containing protein</fullName>
    </recommendedName>
</protein>
<accession>X0VTB0</accession>
<dbReference type="InterPro" id="IPR016195">
    <property type="entry name" value="Pol/histidinol_Pase-like"/>
</dbReference>
<dbReference type="InterPro" id="IPR050243">
    <property type="entry name" value="PHP_phosphatase"/>
</dbReference>
<dbReference type="CDD" id="cd07432">
    <property type="entry name" value="PHP_HisPPase"/>
    <property type="match status" value="1"/>
</dbReference>
<feature type="domain" description="Polymerase/histidinol phosphatase N-terminal" evidence="1">
    <location>
        <begin position="2"/>
        <end position="75"/>
    </location>
</feature>
<dbReference type="GO" id="GO:0042578">
    <property type="term" value="F:phosphoric ester hydrolase activity"/>
    <property type="evidence" value="ECO:0007669"/>
    <property type="project" value="TreeGrafter"/>
</dbReference>
<dbReference type="InterPro" id="IPR003141">
    <property type="entry name" value="Pol/His_phosphatase_N"/>
</dbReference>
<organism evidence="2">
    <name type="scientific">marine sediment metagenome</name>
    <dbReference type="NCBI Taxonomy" id="412755"/>
    <lineage>
        <taxon>unclassified sequences</taxon>
        <taxon>metagenomes</taxon>
        <taxon>ecological metagenomes</taxon>
    </lineage>
</organism>
<dbReference type="SMART" id="SM00481">
    <property type="entry name" value="POLIIIAc"/>
    <property type="match status" value="1"/>
</dbReference>
<dbReference type="EMBL" id="BARS01021454">
    <property type="protein sequence ID" value="GAG03781.1"/>
    <property type="molecule type" value="Genomic_DNA"/>
</dbReference>
<dbReference type="SUPFAM" id="SSF89550">
    <property type="entry name" value="PHP domain-like"/>
    <property type="match status" value="1"/>
</dbReference>
<proteinExistence type="predicted"/>
<dbReference type="NCBIfam" id="NF004981">
    <property type="entry name" value="PRK06361.1"/>
    <property type="match status" value="1"/>
</dbReference>
<dbReference type="AlphaFoldDB" id="X0VTB0"/>
<evidence type="ECO:0000313" key="2">
    <source>
        <dbReference type="EMBL" id="GAG03781.1"/>
    </source>
</evidence>
<dbReference type="GO" id="GO:0005829">
    <property type="term" value="C:cytosol"/>
    <property type="evidence" value="ECO:0007669"/>
    <property type="project" value="TreeGrafter"/>
</dbReference>